<evidence type="ECO:0000313" key="15">
    <source>
        <dbReference type="Proteomes" id="UP000527616"/>
    </source>
</evidence>
<feature type="transmembrane region" description="Helical" evidence="9">
    <location>
        <begin position="615"/>
        <end position="637"/>
    </location>
</feature>
<evidence type="ECO:0000259" key="13">
    <source>
        <dbReference type="Pfam" id="PF20501"/>
    </source>
</evidence>
<dbReference type="Proteomes" id="UP000527616">
    <property type="component" value="Unassembled WGS sequence"/>
</dbReference>
<evidence type="ECO:0000256" key="2">
    <source>
        <dbReference type="ARBA" id="ARBA00022448"/>
    </source>
</evidence>
<keyword evidence="15" id="KW-1185">Reference proteome</keyword>
<feature type="transmembrane region" description="Helical" evidence="9">
    <location>
        <begin position="27"/>
        <end position="43"/>
    </location>
</feature>
<evidence type="ECO:0000256" key="5">
    <source>
        <dbReference type="ARBA" id="ARBA00022989"/>
    </source>
</evidence>
<dbReference type="Pfam" id="PF04039">
    <property type="entry name" value="MnhB"/>
    <property type="match status" value="1"/>
</dbReference>
<feature type="transmembrane region" description="Helical" evidence="9">
    <location>
        <begin position="128"/>
        <end position="145"/>
    </location>
</feature>
<feature type="transmembrane region" description="Helical" evidence="9">
    <location>
        <begin position="944"/>
        <end position="967"/>
    </location>
</feature>
<dbReference type="InterPro" id="IPR050616">
    <property type="entry name" value="CPA3_Na-H_Antiporter_A"/>
</dbReference>
<feature type="domain" description="Na+/H+ antiporter MnhB subunit-related protein" evidence="11">
    <location>
        <begin position="828"/>
        <end position="964"/>
    </location>
</feature>
<comment type="caution">
    <text evidence="14">The sequence shown here is derived from an EMBL/GenBank/DDBJ whole genome shotgun (WGS) entry which is preliminary data.</text>
</comment>
<dbReference type="InterPro" id="IPR046806">
    <property type="entry name" value="MrpA_C/MbhE"/>
</dbReference>
<dbReference type="Pfam" id="PF00361">
    <property type="entry name" value="Proton_antipo_M"/>
    <property type="match status" value="1"/>
</dbReference>
<evidence type="ECO:0000259" key="10">
    <source>
        <dbReference type="Pfam" id="PF00361"/>
    </source>
</evidence>
<dbReference type="Pfam" id="PF20501">
    <property type="entry name" value="MbhE"/>
    <property type="match status" value="1"/>
</dbReference>
<evidence type="ECO:0000259" key="12">
    <source>
        <dbReference type="Pfam" id="PF13244"/>
    </source>
</evidence>
<feature type="transmembrane region" description="Helical" evidence="9">
    <location>
        <begin position="303"/>
        <end position="322"/>
    </location>
</feature>
<feature type="transmembrane region" description="Helical" evidence="9">
    <location>
        <begin position="514"/>
        <end position="539"/>
    </location>
</feature>
<dbReference type="GO" id="GO:0005886">
    <property type="term" value="C:plasma membrane"/>
    <property type="evidence" value="ECO:0007669"/>
    <property type="project" value="UniProtKB-SubCell"/>
</dbReference>
<feature type="transmembrane region" description="Helical" evidence="9">
    <location>
        <begin position="328"/>
        <end position="352"/>
    </location>
</feature>
<evidence type="ECO:0000256" key="1">
    <source>
        <dbReference type="ARBA" id="ARBA00004651"/>
    </source>
</evidence>
<organism evidence="14 15">
    <name type="scientific">Naumannella cuiyingiana</name>
    <dbReference type="NCBI Taxonomy" id="1347891"/>
    <lineage>
        <taxon>Bacteria</taxon>
        <taxon>Bacillati</taxon>
        <taxon>Actinomycetota</taxon>
        <taxon>Actinomycetes</taxon>
        <taxon>Propionibacteriales</taxon>
        <taxon>Propionibacteriaceae</taxon>
        <taxon>Naumannella</taxon>
    </lineage>
</organism>
<dbReference type="EMBL" id="JACBZS010000001">
    <property type="protein sequence ID" value="NYI70248.1"/>
    <property type="molecule type" value="Genomic_DNA"/>
</dbReference>
<dbReference type="AlphaFoldDB" id="A0A7Z0IK87"/>
<feature type="domain" description="MrpA C-terminal/MbhE" evidence="13">
    <location>
        <begin position="706"/>
        <end position="787"/>
    </location>
</feature>
<feature type="transmembrane region" description="Helical" evidence="9">
    <location>
        <begin position="587"/>
        <end position="609"/>
    </location>
</feature>
<protein>
    <submittedName>
        <fullName evidence="14">Multicomponent Na+:H+ antiporter subunit A</fullName>
    </submittedName>
</protein>
<feature type="domain" description="MrpA C-terminal/MbhD" evidence="12">
    <location>
        <begin position="627"/>
        <end position="691"/>
    </location>
</feature>
<dbReference type="InterPro" id="IPR001750">
    <property type="entry name" value="ND/Mrp_TM"/>
</dbReference>
<dbReference type="PANTHER" id="PTHR43373:SF1">
    <property type="entry name" value="NA(+)_H(+) ANTIPORTER SUBUNIT A"/>
    <property type="match status" value="1"/>
</dbReference>
<feature type="transmembrane region" description="Helical" evidence="9">
    <location>
        <begin position="421"/>
        <end position="440"/>
    </location>
</feature>
<feature type="transmembrane region" description="Helical" evidence="9">
    <location>
        <begin position="644"/>
        <end position="661"/>
    </location>
</feature>
<feature type="transmembrane region" description="Helical" evidence="9">
    <location>
        <begin position="472"/>
        <end position="494"/>
    </location>
</feature>
<feature type="transmembrane region" description="Helical" evidence="9">
    <location>
        <begin position="706"/>
        <end position="724"/>
    </location>
</feature>
<feature type="transmembrane region" description="Helical" evidence="9">
    <location>
        <begin position="373"/>
        <end position="392"/>
    </location>
</feature>
<evidence type="ECO:0000259" key="11">
    <source>
        <dbReference type="Pfam" id="PF04039"/>
    </source>
</evidence>
<dbReference type="RefSeq" id="WP_179444226.1">
    <property type="nucleotide sequence ID" value="NZ_JACBZS010000001.1"/>
</dbReference>
<feature type="transmembrane region" description="Helical" evidence="9">
    <location>
        <begin position="77"/>
        <end position="98"/>
    </location>
</feature>
<evidence type="ECO:0000256" key="4">
    <source>
        <dbReference type="ARBA" id="ARBA00022692"/>
    </source>
</evidence>
<feature type="transmembrane region" description="Helical" evidence="9">
    <location>
        <begin position="279"/>
        <end position="296"/>
    </location>
</feature>
<dbReference type="Pfam" id="PF13244">
    <property type="entry name" value="MbhD"/>
    <property type="match status" value="1"/>
</dbReference>
<dbReference type="InterPro" id="IPR025383">
    <property type="entry name" value="MrpA_C/MbhD"/>
</dbReference>
<feature type="transmembrane region" description="Helical" evidence="9">
    <location>
        <begin position="831"/>
        <end position="850"/>
    </location>
</feature>
<feature type="domain" description="NADH:quinone oxidoreductase/Mrp antiporter transmembrane" evidence="10">
    <location>
        <begin position="124"/>
        <end position="403"/>
    </location>
</feature>
<feature type="transmembrane region" description="Helical" evidence="9">
    <location>
        <begin position="105"/>
        <end position="122"/>
    </location>
</feature>
<feature type="transmembrane region" description="Helical" evidence="9">
    <location>
        <begin position="667"/>
        <end position="685"/>
    </location>
</feature>
<keyword evidence="2" id="KW-0813">Transport</keyword>
<evidence type="ECO:0000256" key="7">
    <source>
        <dbReference type="RuleBase" id="RU000320"/>
    </source>
</evidence>
<reference evidence="14 15" key="1">
    <citation type="submission" date="2020-07" db="EMBL/GenBank/DDBJ databases">
        <title>Sequencing the genomes of 1000 actinobacteria strains.</title>
        <authorList>
            <person name="Klenk H.-P."/>
        </authorList>
    </citation>
    <scope>NUCLEOTIDE SEQUENCE [LARGE SCALE GENOMIC DNA]</scope>
    <source>
        <strain evidence="14 15">DSM 103164</strain>
    </source>
</reference>
<feature type="transmembrane region" description="Helical" evidence="9">
    <location>
        <begin position="856"/>
        <end position="875"/>
    </location>
</feature>
<evidence type="ECO:0000256" key="8">
    <source>
        <dbReference type="SAM" id="MobiDB-lite"/>
    </source>
</evidence>
<evidence type="ECO:0000256" key="3">
    <source>
        <dbReference type="ARBA" id="ARBA00022475"/>
    </source>
</evidence>
<evidence type="ECO:0000313" key="14">
    <source>
        <dbReference type="EMBL" id="NYI70248.1"/>
    </source>
</evidence>
<feature type="transmembrane region" description="Helical" evidence="9">
    <location>
        <begin position="157"/>
        <end position="187"/>
    </location>
</feature>
<evidence type="ECO:0000256" key="6">
    <source>
        <dbReference type="ARBA" id="ARBA00023136"/>
    </source>
</evidence>
<dbReference type="PANTHER" id="PTHR43373">
    <property type="entry name" value="NA(+)/H(+) ANTIPORTER SUBUNIT"/>
    <property type="match status" value="1"/>
</dbReference>
<dbReference type="PRINTS" id="PR01434">
    <property type="entry name" value="NADHDHGNASE5"/>
</dbReference>
<keyword evidence="4 7" id="KW-0812">Transmembrane</keyword>
<name>A0A7Z0IK87_9ACTN</name>
<keyword evidence="5 9" id="KW-1133">Transmembrane helix</keyword>
<dbReference type="NCBIfam" id="NF009284">
    <property type="entry name" value="PRK12644.1"/>
    <property type="match status" value="1"/>
</dbReference>
<evidence type="ECO:0000256" key="9">
    <source>
        <dbReference type="SAM" id="Phobius"/>
    </source>
</evidence>
<sequence>MAALIAVQFALAALAPALVRVLGRRAYLLLALGPLVAFVWLVAQAPTVLAGGSVVESLPWIPALAIELSFRMGTLQWVLALLVSGVGALILAYCRWYFTTADPAARTGAVLTAFAGAMLGLVLADDLIVFYIFWELTTVFSYLLVGGHNPGRSANRLAALTALIVTTFGGLAMLVGIVMLGVTAGTFRLSGVLASPVVRAAIDDPATASPIVIIAVLLLLLGALTKSAQVPFHFWLPGAMAAPTPVSAYLHAAAMVKAGVYLVALLSPFFAGLPGWREILLTLGAVTMVLGALRALRQHDIKVLLAYGTVSQLGFLMFMNGLGTRSAMLAGVGMIISHALFKSALFLIVGVVDRSAGSRDIRELSGVGRAMPVVLVASVLAGASMAGVPPLIGFTTKESAFESLSYLVAGSDGTRVPPLPALALTGALLFGSALTVAYTLRFLWGTFATKSAGEDDSPADGRTTACAPRPGGFVAAPLLLAVLSLVGGFLGPQLTAALEPYVALGRVGEPGHGIALWHGFGAPLAMSAAVLVVGGLLFWTRGRVEQMHGSLPRVPEAADVYRLIMRGVDRIAVETTALTQRGSLPNYLGTILVVVIAGPGLVLATTQVFPDRFVIATSAAQVVVGALTIAAAVIAANARGRMKAVVAVGVVGYGAALLFLLHGAPDLALTQVLVETVTLVVLVLVMRKLPRSFTHRPRSSARWWRIAVAGTAGVVVGGIAFYAAGSRTAAPVSETYPTYAYEFGYGDNIVNITLVDIRSWDTLGEIAVLAVAATGVASLIFLRTRNARLTTPDRTRATRRERRRRAAQGPTVWLRGGVALSPANRSVVFEVVTRLLFGVMMVVSIYFLIAGHNDPGGGFAGGLVAGLALAIRYLAGGRDELDEAAPVNAGTVLGSGLLLAGASVLAPALWGGRIGQSYKIDLTIEPLISVATPFGQLPILGEPYLVTSMIFDIGVYLVVVGVMLDLIRSLGSGIDQHEAEDNTPGPRTTGPRAYAASLEGDR</sequence>
<dbReference type="InterPro" id="IPR007182">
    <property type="entry name" value="MnhB"/>
</dbReference>
<feature type="transmembrane region" description="Helical" evidence="9">
    <location>
        <begin position="887"/>
        <end position="910"/>
    </location>
</feature>
<keyword evidence="6 9" id="KW-0472">Membrane</keyword>
<feature type="transmembrane region" description="Helical" evidence="9">
    <location>
        <begin position="763"/>
        <end position="782"/>
    </location>
</feature>
<comment type="subcellular location">
    <subcellularLocation>
        <location evidence="1">Cell membrane</location>
        <topology evidence="1">Multi-pass membrane protein</topology>
    </subcellularLocation>
    <subcellularLocation>
        <location evidence="7">Membrane</location>
        <topology evidence="7">Multi-pass membrane protein</topology>
    </subcellularLocation>
</comment>
<proteinExistence type="predicted"/>
<feature type="region of interest" description="Disordered" evidence="8">
    <location>
        <begin position="975"/>
        <end position="1002"/>
    </location>
</feature>
<accession>A0A7Z0IK87</accession>
<gene>
    <name evidence="14" type="ORF">GGQ54_000808</name>
</gene>
<keyword evidence="3" id="KW-1003">Cell membrane</keyword>
<feature type="transmembrane region" description="Helical" evidence="9">
    <location>
        <begin position="207"/>
        <end position="225"/>
    </location>
</feature>